<evidence type="ECO:0000313" key="2">
    <source>
        <dbReference type="Proteomes" id="UP001390339"/>
    </source>
</evidence>
<proteinExistence type="predicted"/>
<protein>
    <submittedName>
        <fullName evidence="1">Uncharacterized protein</fullName>
    </submittedName>
</protein>
<evidence type="ECO:0000313" key="1">
    <source>
        <dbReference type="EMBL" id="KAK8872314.1"/>
    </source>
</evidence>
<sequence length="180" mass="19683">MASTSGVSSSKFYKENGYIFVEDESIGNLVTHLEDLSLSDDAILDKAKSVLLQIESAVSILQPYLNRPHIQLCHALGPDPGHRFVFSLQTGMTDRIILHICSPKFDAEFYQASHTGTLPVAAAANGLLEVPGAALRRRGNTPIPVTMDTGGIAIHDLRYVFQIKSGSTISWDLKETEQEE</sequence>
<comment type="caution">
    <text evidence="1">The sequence shown here is derived from an EMBL/GenBank/DDBJ whole genome shotgun (WGS) entry which is preliminary data.</text>
</comment>
<keyword evidence="2" id="KW-1185">Reference proteome</keyword>
<gene>
    <name evidence="1" type="ORF">PGQ11_002828</name>
</gene>
<accession>A0ABR2J384</accession>
<name>A0ABR2J384_9PEZI</name>
<dbReference type="Proteomes" id="UP001390339">
    <property type="component" value="Unassembled WGS sequence"/>
</dbReference>
<dbReference type="EMBL" id="JAPCWZ010000003">
    <property type="protein sequence ID" value="KAK8872314.1"/>
    <property type="molecule type" value="Genomic_DNA"/>
</dbReference>
<reference evidence="1 2" key="1">
    <citation type="journal article" date="2024" name="IMA Fungus">
        <title>Apiospora arundinis, a panoply of carbohydrate-active enzymes and secondary metabolites.</title>
        <authorList>
            <person name="Sorensen T."/>
            <person name="Petersen C."/>
            <person name="Muurmann A.T."/>
            <person name="Christiansen J.V."/>
            <person name="Brundto M.L."/>
            <person name="Overgaard C.K."/>
            <person name="Boysen A.T."/>
            <person name="Wollenberg R.D."/>
            <person name="Larsen T.O."/>
            <person name="Sorensen J.L."/>
            <person name="Nielsen K.L."/>
            <person name="Sondergaard T.E."/>
        </authorList>
    </citation>
    <scope>NUCLEOTIDE SEQUENCE [LARGE SCALE GENOMIC DNA]</scope>
    <source>
        <strain evidence="1 2">AAU 773</strain>
    </source>
</reference>
<organism evidence="1 2">
    <name type="scientific">Apiospora arundinis</name>
    <dbReference type="NCBI Taxonomy" id="335852"/>
    <lineage>
        <taxon>Eukaryota</taxon>
        <taxon>Fungi</taxon>
        <taxon>Dikarya</taxon>
        <taxon>Ascomycota</taxon>
        <taxon>Pezizomycotina</taxon>
        <taxon>Sordariomycetes</taxon>
        <taxon>Xylariomycetidae</taxon>
        <taxon>Amphisphaeriales</taxon>
        <taxon>Apiosporaceae</taxon>
        <taxon>Apiospora</taxon>
    </lineage>
</organism>